<protein>
    <submittedName>
        <fullName evidence="2">Uncharacterized protein</fullName>
    </submittedName>
</protein>
<evidence type="ECO:0000313" key="2">
    <source>
        <dbReference type="EMBL" id="CAG7733427.1"/>
    </source>
</evidence>
<keyword evidence="3" id="KW-1185">Reference proteome</keyword>
<dbReference type="Pfam" id="PF14964">
    <property type="entry name" value="INTS15"/>
    <property type="match status" value="1"/>
</dbReference>
<feature type="compositionally biased region" description="Basic and acidic residues" evidence="1">
    <location>
        <begin position="541"/>
        <end position="562"/>
    </location>
</feature>
<evidence type="ECO:0000256" key="1">
    <source>
        <dbReference type="SAM" id="MobiDB-lite"/>
    </source>
</evidence>
<organism evidence="2 3">
    <name type="scientific">Allacma fusca</name>
    <dbReference type="NCBI Taxonomy" id="39272"/>
    <lineage>
        <taxon>Eukaryota</taxon>
        <taxon>Metazoa</taxon>
        <taxon>Ecdysozoa</taxon>
        <taxon>Arthropoda</taxon>
        <taxon>Hexapoda</taxon>
        <taxon>Collembola</taxon>
        <taxon>Symphypleona</taxon>
        <taxon>Sminthuridae</taxon>
        <taxon>Allacma</taxon>
    </lineage>
</organism>
<gene>
    <name evidence="2" type="ORF">AFUS01_LOCUS21871</name>
</gene>
<dbReference type="AlphaFoldDB" id="A0A8J2PBX3"/>
<accession>A0A8J2PBX3</accession>
<name>A0A8J2PBX3_9HEXA</name>
<dbReference type="Proteomes" id="UP000708208">
    <property type="component" value="Unassembled WGS sequence"/>
</dbReference>
<comment type="caution">
    <text evidence="2">The sequence shown here is derived from an EMBL/GenBank/DDBJ whole genome shotgun (WGS) entry which is preliminary data.</text>
</comment>
<feature type="region of interest" description="Disordered" evidence="1">
    <location>
        <begin position="516"/>
        <end position="575"/>
    </location>
</feature>
<reference evidence="2" key="1">
    <citation type="submission" date="2021-06" db="EMBL/GenBank/DDBJ databases">
        <authorList>
            <person name="Hodson N. C."/>
            <person name="Mongue J. A."/>
            <person name="Jaron S. K."/>
        </authorList>
    </citation>
    <scope>NUCLEOTIDE SEQUENCE</scope>
</reference>
<sequence length="575" mass="67106">MADEPMAASKNSSWALRYNEYKNLEIFERNSVQETGTRDTGTNYLTEIVKAKLNKMPKVNSRTRHDITLEPDKVDKVLNELRWIPYHTAVREAFVQIDKLFYQVKVQKKVWKPVEVRPIVDQFIFNTTRLADNEVDGRGSMYRIFRPMWELNPIRVLEIAELVLRSITAPPDEFERQLLFETYFYKRTFEDENFMLVLLSLTVQLAAGALNSHFLKCCSSWMKEAGLDSFAVNYIAKEIVKDFSQVDITGKYFKLPEYAPEFAANIVMAIARAYRDKDRSEVLLNQMSVWIECYPSVCFMPPQSSIFELFRWNMFLATPEPRLHAAILSAIHRVGRGAQLQVIPHIMQIIQEFKQRRDMYCQKHDLTSLSKRYLKRKRKSDVQKGIEFARATFTRDLQTRNALKTQICRLFQLIQILISEGCLEDNEIQPIFQAYEGSLEFRFNFYIQLKSMYGIQEDAIVDDNSQKCDSDQPPRKQMYGKYGHHLKNPASKTKRLQASQTGINFSTVQLTGENSLYLDSNGEPKKYTLESDSSESEEDLPEKRKLRTNDNNKTNHVERMEFSMDDLMGQNGRLK</sequence>
<dbReference type="InterPro" id="IPR027844">
    <property type="entry name" value="INTS15"/>
</dbReference>
<dbReference type="EMBL" id="CAJVCH010248861">
    <property type="protein sequence ID" value="CAG7733427.1"/>
    <property type="molecule type" value="Genomic_DNA"/>
</dbReference>
<dbReference type="OrthoDB" id="5861309at2759"/>
<proteinExistence type="predicted"/>
<evidence type="ECO:0000313" key="3">
    <source>
        <dbReference type="Proteomes" id="UP000708208"/>
    </source>
</evidence>
<feature type="region of interest" description="Disordered" evidence="1">
    <location>
        <begin position="466"/>
        <end position="485"/>
    </location>
</feature>